<evidence type="ECO:0000313" key="4">
    <source>
        <dbReference type="Proteomes" id="UP000002730"/>
    </source>
</evidence>
<proteinExistence type="predicted"/>
<dbReference type="STRING" id="573061.Clocel_0066"/>
<dbReference type="HOGENOM" id="CLU_1297992_0_0_9"/>
<dbReference type="Gene3D" id="3.90.70.10">
    <property type="entry name" value="Cysteine proteinases"/>
    <property type="match status" value="1"/>
</dbReference>
<accession>D9SMS0</accession>
<keyword evidence="1" id="KW-0472">Membrane</keyword>
<dbReference type="EMBL" id="CP002160">
    <property type="protein sequence ID" value="ADL49855.1"/>
    <property type="molecule type" value="Genomic_DNA"/>
</dbReference>
<reference evidence="3 4" key="1">
    <citation type="submission" date="2010-08" db="EMBL/GenBank/DDBJ databases">
        <title>Complete sequence of Clostridium cellulovorans 743B.</title>
        <authorList>
            <consortium name="US DOE Joint Genome Institute"/>
            <person name="Lucas S."/>
            <person name="Copeland A."/>
            <person name="Lapidus A."/>
            <person name="Cheng J.-F."/>
            <person name="Bruce D."/>
            <person name="Goodwin L."/>
            <person name="Pitluck S."/>
            <person name="Chertkov O."/>
            <person name="Detter J.C."/>
            <person name="Han C."/>
            <person name="Tapia R."/>
            <person name="Land M."/>
            <person name="Hauser L."/>
            <person name="Chang Y.-J."/>
            <person name="Jeffries C."/>
            <person name="Kyrpides N."/>
            <person name="Ivanova N."/>
            <person name="Mikhailova N."/>
            <person name="Hemme C.L."/>
            <person name="Woyke T."/>
        </authorList>
    </citation>
    <scope>NUCLEOTIDE SEQUENCE [LARGE SCALE GENOMIC DNA]</scope>
    <source>
        <strain evidence="4">ATCC 35296 / DSM 3052 / OCM 3 / 743B</strain>
    </source>
</reference>
<evidence type="ECO:0000256" key="1">
    <source>
        <dbReference type="SAM" id="Phobius"/>
    </source>
</evidence>
<protein>
    <recommendedName>
        <fullName evidence="2">Peptidase C39-like domain-containing protein</fullName>
    </recommendedName>
</protein>
<dbReference type="Proteomes" id="UP000002730">
    <property type="component" value="Chromosome"/>
</dbReference>
<feature type="transmembrane region" description="Helical" evidence="1">
    <location>
        <begin position="7"/>
        <end position="26"/>
    </location>
</feature>
<keyword evidence="4" id="KW-1185">Reference proteome</keyword>
<evidence type="ECO:0000313" key="3">
    <source>
        <dbReference type="EMBL" id="ADL49855.1"/>
    </source>
</evidence>
<sequence>MKSENRRIVVLITTTIIILVSLYLNIELKDKYMQDQELQCFSYESQQKNYYCGPATAVMILRYEGIDMEQEEVAIDLETENYEGTPWYDDSYPMKDTLNKYLKEDVYQELSGKCDSNVIVDSIVKTLDKGYLVAVNIVETSLTAHLEGHPRDQDIYHWIVICDYEDNGKNFKYMDPAASSVVSWHRGVPKIGTVTSEDLCSMVIDRGVIVSP</sequence>
<dbReference type="AlphaFoldDB" id="D9SMS0"/>
<dbReference type="KEGG" id="ccb:Clocel_0066"/>
<feature type="domain" description="Peptidase C39-like" evidence="2">
    <location>
        <begin position="41"/>
        <end position="177"/>
    </location>
</feature>
<gene>
    <name evidence="3" type="ordered locus">Clocel_0066</name>
</gene>
<dbReference type="InterPro" id="IPR039564">
    <property type="entry name" value="Peptidase_C39-like"/>
</dbReference>
<dbReference type="OrthoDB" id="2088491at2"/>
<name>D9SMS0_CLOC7</name>
<keyword evidence="1" id="KW-0812">Transmembrane</keyword>
<dbReference type="RefSeq" id="WP_010074447.1">
    <property type="nucleotide sequence ID" value="NC_014393.1"/>
</dbReference>
<evidence type="ECO:0000259" key="2">
    <source>
        <dbReference type="Pfam" id="PF13529"/>
    </source>
</evidence>
<dbReference type="Pfam" id="PF13529">
    <property type="entry name" value="Peptidase_C39_2"/>
    <property type="match status" value="1"/>
</dbReference>
<dbReference type="eggNOG" id="COG3271">
    <property type="taxonomic scope" value="Bacteria"/>
</dbReference>
<organism evidence="3 4">
    <name type="scientific">Clostridium cellulovorans (strain ATCC 35296 / DSM 3052 / OCM 3 / 743B)</name>
    <dbReference type="NCBI Taxonomy" id="573061"/>
    <lineage>
        <taxon>Bacteria</taxon>
        <taxon>Bacillati</taxon>
        <taxon>Bacillota</taxon>
        <taxon>Clostridia</taxon>
        <taxon>Eubacteriales</taxon>
        <taxon>Clostridiaceae</taxon>
        <taxon>Clostridium</taxon>
    </lineage>
</organism>
<keyword evidence="1" id="KW-1133">Transmembrane helix</keyword>